<sequence length="112" mass="11760">MNVNGNGAVFGTPGALPRGAGNRARHRNTGHLPTKATATHPRGAGNCATSPHPAAAGHDRPTDDPHQTDRRAEAQTPDSTRFFNPASARSMMTFSAFRLIIPSIGIFTSTVS</sequence>
<proteinExistence type="predicted"/>
<name>A0ABP3SLI3_9ACTN</name>
<reference evidence="3" key="1">
    <citation type="journal article" date="2019" name="Int. J. Syst. Evol. Microbiol.">
        <title>The Global Catalogue of Microorganisms (GCM) 10K type strain sequencing project: providing services to taxonomists for standard genome sequencing and annotation.</title>
        <authorList>
            <consortium name="The Broad Institute Genomics Platform"/>
            <consortium name="The Broad Institute Genome Sequencing Center for Infectious Disease"/>
            <person name="Wu L."/>
            <person name="Ma J."/>
        </authorList>
    </citation>
    <scope>NUCLEOTIDE SEQUENCE [LARGE SCALE GENOMIC DNA]</scope>
    <source>
        <strain evidence="3">JCM 10367</strain>
    </source>
</reference>
<dbReference type="EMBL" id="BAAAGU010000027">
    <property type="protein sequence ID" value="GAA0649370.1"/>
    <property type="molecule type" value="Genomic_DNA"/>
</dbReference>
<feature type="region of interest" description="Disordered" evidence="1">
    <location>
        <begin position="1"/>
        <end position="84"/>
    </location>
</feature>
<gene>
    <name evidence="2" type="ORF">GCM10009535_29170</name>
</gene>
<evidence type="ECO:0000313" key="2">
    <source>
        <dbReference type="EMBL" id="GAA0649370.1"/>
    </source>
</evidence>
<feature type="compositionally biased region" description="Basic and acidic residues" evidence="1">
    <location>
        <begin position="57"/>
        <end position="73"/>
    </location>
</feature>
<evidence type="ECO:0000313" key="3">
    <source>
        <dbReference type="Proteomes" id="UP001500724"/>
    </source>
</evidence>
<evidence type="ECO:0000256" key="1">
    <source>
        <dbReference type="SAM" id="MobiDB-lite"/>
    </source>
</evidence>
<keyword evidence="3" id="KW-1185">Reference proteome</keyword>
<dbReference type="Proteomes" id="UP001500724">
    <property type="component" value="Unassembled WGS sequence"/>
</dbReference>
<protein>
    <submittedName>
        <fullName evidence="2">Uncharacterized protein</fullName>
    </submittedName>
</protein>
<organism evidence="2 3">
    <name type="scientific">Streptomyces thermocarboxydovorans</name>
    <dbReference type="NCBI Taxonomy" id="59298"/>
    <lineage>
        <taxon>Bacteria</taxon>
        <taxon>Bacillati</taxon>
        <taxon>Actinomycetota</taxon>
        <taxon>Actinomycetes</taxon>
        <taxon>Kitasatosporales</taxon>
        <taxon>Streptomycetaceae</taxon>
        <taxon>Streptomyces</taxon>
    </lineage>
</organism>
<comment type="caution">
    <text evidence="2">The sequence shown here is derived from an EMBL/GenBank/DDBJ whole genome shotgun (WGS) entry which is preliminary data.</text>
</comment>
<accession>A0ABP3SLI3</accession>